<organism evidence="3">
    <name type="scientific">uncultured Caudovirales phage</name>
    <dbReference type="NCBI Taxonomy" id="2100421"/>
    <lineage>
        <taxon>Viruses</taxon>
        <taxon>Duplodnaviria</taxon>
        <taxon>Heunggongvirae</taxon>
        <taxon>Uroviricota</taxon>
        <taxon>Caudoviricetes</taxon>
        <taxon>Peduoviridae</taxon>
        <taxon>Maltschvirus</taxon>
        <taxon>Maltschvirus maltsch</taxon>
    </lineage>
</organism>
<feature type="domain" description="DNA-directed DNA polymerase family A palm" evidence="2">
    <location>
        <begin position="212"/>
        <end position="421"/>
    </location>
</feature>
<keyword evidence="1" id="KW-1194">Viral DNA replication</keyword>
<dbReference type="GO" id="GO:0003677">
    <property type="term" value="F:DNA binding"/>
    <property type="evidence" value="ECO:0007669"/>
    <property type="project" value="InterPro"/>
</dbReference>
<dbReference type="SMART" id="SM00482">
    <property type="entry name" value="POLAc"/>
    <property type="match status" value="1"/>
</dbReference>
<keyword evidence="1" id="KW-0235">DNA replication</keyword>
<evidence type="ECO:0000256" key="1">
    <source>
        <dbReference type="ARBA" id="ARBA00023109"/>
    </source>
</evidence>
<keyword evidence="3" id="KW-0378">Hydrolase</keyword>
<dbReference type="PANTHER" id="PTHR10133">
    <property type="entry name" value="DNA POLYMERASE I"/>
    <property type="match status" value="1"/>
</dbReference>
<dbReference type="SUPFAM" id="SSF56672">
    <property type="entry name" value="DNA/RNA polymerases"/>
    <property type="match status" value="1"/>
</dbReference>
<dbReference type="Gene3D" id="1.10.150.20">
    <property type="entry name" value="5' to 3' exonuclease, C-terminal subdomain"/>
    <property type="match status" value="1"/>
</dbReference>
<dbReference type="GO" id="GO:0006302">
    <property type="term" value="P:double-strand break repair"/>
    <property type="evidence" value="ECO:0007669"/>
    <property type="project" value="TreeGrafter"/>
</dbReference>
<accession>A0A6J7X2I2</accession>
<dbReference type="PRINTS" id="PR00868">
    <property type="entry name" value="DNAPOLI"/>
</dbReference>
<dbReference type="InterPro" id="IPR002298">
    <property type="entry name" value="DNA_polymerase_A"/>
</dbReference>
<dbReference type="EMBL" id="LR798334">
    <property type="protein sequence ID" value="CAB5224364.1"/>
    <property type="molecule type" value="Genomic_DNA"/>
</dbReference>
<dbReference type="Pfam" id="PF00476">
    <property type="entry name" value="DNA_pol_A"/>
    <property type="match status" value="1"/>
</dbReference>
<proteinExistence type="predicted"/>
<keyword evidence="3" id="KW-0269">Exonuclease</keyword>
<name>A0A6J7X2I2_9CAUD</name>
<dbReference type="GO" id="GO:0039693">
    <property type="term" value="P:viral DNA genome replication"/>
    <property type="evidence" value="ECO:0007669"/>
    <property type="project" value="UniProtKB-KW"/>
</dbReference>
<reference evidence="3" key="1">
    <citation type="submission" date="2020-05" db="EMBL/GenBank/DDBJ databases">
        <authorList>
            <person name="Chiriac C."/>
            <person name="Salcher M."/>
            <person name="Ghai R."/>
            <person name="Kavagutti S V."/>
        </authorList>
    </citation>
    <scope>NUCLEOTIDE SEQUENCE</scope>
</reference>
<protein>
    <submittedName>
        <fullName evidence="3">PolA DNA polymerase I - 3'-5' exonuclease and polymerase domains</fullName>
    </submittedName>
</protein>
<dbReference type="PANTHER" id="PTHR10133:SF62">
    <property type="entry name" value="DNA POLYMERASE THETA"/>
    <property type="match status" value="1"/>
</dbReference>
<dbReference type="Gene3D" id="3.30.70.370">
    <property type="match status" value="1"/>
</dbReference>
<gene>
    <name evidence="3" type="ORF">UFOVP735_61</name>
</gene>
<dbReference type="GO" id="GO:0004527">
    <property type="term" value="F:exonuclease activity"/>
    <property type="evidence" value="ECO:0007669"/>
    <property type="project" value="UniProtKB-KW"/>
</dbReference>
<dbReference type="GO" id="GO:0003887">
    <property type="term" value="F:DNA-directed DNA polymerase activity"/>
    <property type="evidence" value="ECO:0007669"/>
    <property type="project" value="InterPro"/>
</dbReference>
<dbReference type="GO" id="GO:0006261">
    <property type="term" value="P:DNA-templated DNA replication"/>
    <property type="evidence" value="ECO:0007669"/>
    <property type="project" value="InterPro"/>
</dbReference>
<sequence length="481" mass="54735">MPVRTITDMTPTPDNQEIIYNALDTMQTMGLKEVYDGGLLPSWAKTTHEYSELMLGPIMTMMRRGVQIDTKRRDMLVKALEARAAKVQANFDQVCEALWGTTINHNSTPQLIYMFYTLLSIPEQTKSKKGETKVGTDREILERIAKDYPRGAFFANHILRIRDLEKQVEFLSKKLSPTSRFHASFNIAGTETFRLSSSEHPLRIGSNLQNIPKEARTCFVPDPGYMMFYSDQQGAEARIVAYLSGDENYIAAVEGGDSHTMVASMVFGFPPDRELAEREYYRGYSYRDITKKGAHGSNYYGKPFTLAQQMKVETAVAEAFQNQYFRRFPGISDWHVWTAKQLQTMGYLTTPFGIKRNFWNRRWDDATLREAIAFIPQHCVGVLMNLGIYQIWERFEGKPGADVQILLNLHDAVLGQVRIDKAAELLPQVLECLHFPFPVTDIKGITREIVIPFDVEVGYNWGKGGPDNPGGLKKWRPNGKA</sequence>
<dbReference type="InterPro" id="IPR001098">
    <property type="entry name" value="DNA-dir_DNA_pol_A_palm_dom"/>
</dbReference>
<evidence type="ECO:0000259" key="2">
    <source>
        <dbReference type="SMART" id="SM00482"/>
    </source>
</evidence>
<dbReference type="InterPro" id="IPR043502">
    <property type="entry name" value="DNA/RNA_pol_sf"/>
</dbReference>
<dbReference type="Gene3D" id="1.20.1060.10">
    <property type="entry name" value="Taq DNA Polymerase, Chain T, domain 4"/>
    <property type="match status" value="1"/>
</dbReference>
<evidence type="ECO:0000313" key="3">
    <source>
        <dbReference type="EMBL" id="CAB5224364.1"/>
    </source>
</evidence>
<keyword evidence="3" id="KW-0540">Nuclease</keyword>